<keyword evidence="3" id="KW-1185">Reference proteome</keyword>
<dbReference type="RefSeq" id="XP_052739414.1">
    <property type="nucleotide sequence ID" value="XM_052883454.1"/>
</dbReference>
<feature type="coiled-coil region" evidence="1">
    <location>
        <begin position="187"/>
        <end position="214"/>
    </location>
</feature>
<organism evidence="3 4">
    <name type="scientific">Bicyclus anynana</name>
    <name type="common">Squinting bush brown butterfly</name>
    <dbReference type="NCBI Taxonomy" id="110368"/>
    <lineage>
        <taxon>Eukaryota</taxon>
        <taxon>Metazoa</taxon>
        <taxon>Ecdysozoa</taxon>
        <taxon>Arthropoda</taxon>
        <taxon>Hexapoda</taxon>
        <taxon>Insecta</taxon>
        <taxon>Pterygota</taxon>
        <taxon>Neoptera</taxon>
        <taxon>Endopterygota</taxon>
        <taxon>Lepidoptera</taxon>
        <taxon>Glossata</taxon>
        <taxon>Ditrysia</taxon>
        <taxon>Papilionoidea</taxon>
        <taxon>Nymphalidae</taxon>
        <taxon>Satyrinae</taxon>
        <taxon>Satyrini</taxon>
        <taxon>Mycalesina</taxon>
        <taxon>Bicyclus</taxon>
    </lineage>
</organism>
<dbReference type="GeneID" id="112048827"/>
<dbReference type="Proteomes" id="UP001652582">
    <property type="component" value="Chromosome 9"/>
</dbReference>
<keyword evidence="1" id="KW-0175">Coiled coil</keyword>
<evidence type="ECO:0000313" key="4">
    <source>
        <dbReference type="RefSeq" id="XP_052739414.1"/>
    </source>
</evidence>
<reference evidence="4" key="1">
    <citation type="submission" date="2025-08" db="UniProtKB">
        <authorList>
            <consortium name="RefSeq"/>
        </authorList>
    </citation>
    <scope>IDENTIFICATION</scope>
</reference>
<proteinExistence type="predicted"/>
<protein>
    <submittedName>
        <fullName evidence="4">Uncharacterized protein LOC112048827 isoform X2</fullName>
    </submittedName>
</protein>
<accession>A0ABM3LK16</accession>
<name>A0ABM3LK16_BICAN</name>
<sequence>MMPDGVKIPQSASPLARAGAGDSTARGTLHATPRRVHPVHPKKQLFSAPVSKFTTKPSAPSSNLVRIRSCLDQYRAAPARPAKIGPKAASMEDLTPTKRMKKDRIEPDLPMVHSSGLRSVAEEEAAARVGRFMLVAAWRRRRDELRCLRKTLECQVSCSERLRMQVSALKSLLESDSAKVRLAIREVERLKSLLKDKDLEKAVLEKEKSALEQDVCAAEDRASEMSIGWRNCRNELETLRAVGERCERALALERTAHQEARAHTERVYCQRPRALRSRVLRAERARIAGRARGGRAARLAGRAARGAASRAARAGRHARPARLLAAPAHQNGVCGSLVAPSPHVHSRGSVVVVHPRATRLLGLSLLEIVILSASALFCNDVYVTRCALRTRL</sequence>
<evidence type="ECO:0000256" key="1">
    <source>
        <dbReference type="SAM" id="Coils"/>
    </source>
</evidence>
<gene>
    <name evidence="4" type="primary">LOC112048827</name>
</gene>
<evidence type="ECO:0000313" key="3">
    <source>
        <dbReference type="Proteomes" id="UP001652582"/>
    </source>
</evidence>
<evidence type="ECO:0000256" key="2">
    <source>
        <dbReference type="SAM" id="MobiDB-lite"/>
    </source>
</evidence>
<feature type="region of interest" description="Disordered" evidence="2">
    <location>
        <begin position="1"/>
        <end position="39"/>
    </location>
</feature>